<evidence type="ECO:0000256" key="1">
    <source>
        <dbReference type="SAM" id="Phobius"/>
    </source>
</evidence>
<sequence>MSDKSWRIFIMVVALIILSGVLYSALQSVTSFRELVPDRYSDTQKIRDISIEKFGDRWDDIQRVEITDPDMIDRIMNNFSEVKLIRTENYTIGTYYYIRINYEHTLLTIMYTEPDNMRIDLNQGTQHKRYSWTYKIASPFDRSIIEDLFN</sequence>
<dbReference type="Proteomes" id="UP000076796">
    <property type="component" value="Unassembled WGS sequence"/>
</dbReference>
<dbReference type="AlphaFoldDB" id="A0A163LVD8"/>
<gene>
    <name evidence="2" type="ORF">AWU65_22470</name>
</gene>
<name>A0A163LVD8_9BACL</name>
<keyword evidence="1" id="KW-1133">Transmembrane helix</keyword>
<keyword evidence="3" id="KW-1185">Reference proteome</keyword>
<dbReference type="OrthoDB" id="2628012at2"/>
<evidence type="ECO:0000313" key="3">
    <source>
        <dbReference type="Proteomes" id="UP000076796"/>
    </source>
</evidence>
<keyword evidence="1" id="KW-0472">Membrane</keyword>
<dbReference type="RefSeq" id="WP_063479383.1">
    <property type="nucleotide sequence ID" value="NZ_CP147845.1"/>
</dbReference>
<reference evidence="2" key="1">
    <citation type="journal article" date="2016" name="Genome Announc.">
        <title>Draft genomes of two strains of Paenibacillus glucanolyticus with capability to degrade lignocellulose.</title>
        <authorList>
            <person name="Mathews S.L."/>
            <person name="Pawlak J."/>
            <person name="Grunden A.M."/>
        </authorList>
    </citation>
    <scope>NUCLEOTIDE SEQUENCE [LARGE SCALE GENOMIC DNA]</scope>
    <source>
        <strain evidence="2">SLM1</strain>
    </source>
</reference>
<organism evidence="2 3">
    <name type="scientific">Paenibacillus glucanolyticus</name>
    <dbReference type="NCBI Taxonomy" id="59843"/>
    <lineage>
        <taxon>Bacteria</taxon>
        <taxon>Bacillati</taxon>
        <taxon>Bacillota</taxon>
        <taxon>Bacilli</taxon>
        <taxon>Bacillales</taxon>
        <taxon>Paenibacillaceae</taxon>
        <taxon>Paenibacillus</taxon>
    </lineage>
</organism>
<keyword evidence="1" id="KW-0812">Transmembrane</keyword>
<feature type="transmembrane region" description="Helical" evidence="1">
    <location>
        <begin position="6"/>
        <end position="26"/>
    </location>
</feature>
<accession>A0A163LVD8</accession>
<proteinExistence type="predicted"/>
<dbReference type="GeneID" id="97555954"/>
<dbReference type="EMBL" id="LWMH01000001">
    <property type="protein sequence ID" value="KZS48502.1"/>
    <property type="molecule type" value="Genomic_DNA"/>
</dbReference>
<dbReference type="STRING" id="59843.A3958_21750"/>
<comment type="caution">
    <text evidence="2">The sequence shown here is derived from an EMBL/GenBank/DDBJ whole genome shotgun (WGS) entry which is preliminary data.</text>
</comment>
<protein>
    <submittedName>
        <fullName evidence="2">Uncharacterized protein</fullName>
    </submittedName>
</protein>
<evidence type="ECO:0000313" key="2">
    <source>
        <dbReference type="EMBL" id="KZS48502.1"/>
    </source>
</evidence>